<dbReference type="Pfam" id="PF03372">
    <property type="entry name" value="Exo_endo_phos"/>
    <property type="match status" value="1"/>
</dbReference>
<dbReference type="InterPro" id="IPR051547">
    <property type="entry name" value="TDP2-like"/>
</dbReference>
<sequence length="265" mass="31044">MKLLTLNCHSWFEEDQEEKMKIIARTIKEQDYDVISLQEVNQSIKKKILFDNIREDNFALALLKELEELGCNGYNVVWEICHICYGVYEEGVSIITKHKIIEEDTFSTFLSSNKNKESVKTRKALRVSIKIDEESIDFYSCHLGWWQDKEDPFKRQVDNLANSMRKDRLTFLMGDFNNDAFTREEGYDYLREKGLMDTFFMAKEKDNGITVKGKIAGWSSNEKHLRIDLILANKNIDVEYSRVIFNGENYPVVSDHYGVESVFKP</sequence>
<dbReference type="CDD" id="cd09079">
    <property type="entry name" value="RgfB-like"/>
    <property type="match status" value="1"/>
</dbReference>
<organism evidence="3 4">
    <name type="scientific">Clostridium vincentii</name>
    <dbReference type="NCBI Taxonomy" id="52704"/>
    <lineage>
        <taxon>Bacteria</taxon>
        <taxon>Bacillati</taxon>
        <taxon>Bacillota</taxon>
        <taxon>Clostridia</taxon>
        <taxon>Eubacteriales</taxon>
        <taxon>Clostridiaceae</taxon>
        <taxon>Clostridium</taxon>
    </lineage>
</organism>
<evidence type="ECO:0000256" key="1">
    <source>
        <dbReference type="ARBA" id="ARBA00022801"/>
    </source>
</evidence>
<protein>
    <submittedName>
        <fullName evidence="3">Maltose 6'-phosphate phosphatase</fullName>
        <ecNumber evidence="3">3.1.3.90</ecNumber>
    </submittedName>
</protein>
<dbReference type="PANTHER" id="PTHR15822:SF23">
    <property type="entry name" value="ENDONUCLEASE_EXONUCLEASE_PHOSPHATASE FAMILY PROTEIN"/>
    <property type="match status" value="1"/>
</dbReference>
<keyword evidence="4" id="KW-1185">Reference proteome</keyword>
<comment type="caution">
    <text evidence="3">The sequence shown here is derived from an EMBL/GenBank/DDBJ whole genome shotgun (WGS) entry which is preliminary data.</text>
</comment>
<proteinExistence type="predicted"/>
<evidence type="ECO:0000313" key="3">
    <source>
        <dbReference type="EMBL" id="PRR82725.1"/>
    </source>
</evidence>
<dbReference type="EC" id="3.1.3.90" evidence="3"/>
<evidence type="ECO:0000313" key="4">
    <source>
        <dbReference type="Proteomes" id="UP000239471"/>
    </source>
</evidence>
<gene>
    <name evidence="3" type="primary">mapP</name>
    <name evidence="3" type="ORF">CLVI_15350</name>
</gene>
<dbReference type="EMBL" id="PVXQ01000013">
    <property type="protein sequence ID" value="PRR82725.1"/>
    <property type="molecule type" value="Genomic_DNA"/>
</dbReference>
<keyword evidence="1 3" id="KW-0378">Hydrolase</keyword>
<feature type="domain" description="Endonuclease/exonuclease/phosphatase" evidence="2">
    <location>
        <begin position="18"/>
        <end position="256"/>
    </location>
</feature>
<reference evidence="3 4" key="1">
    <citation type="submission" date="2018-03" db="EMBL/GenBank/DDBJ databases">
        <title>Genome sequence of Clostridium vincentii DSM 10228.</title>
        <authorList>
            <person name="Poehlein A."/>
            <person name="Daniel R."/>
        </authorList>
    </citation>
    <scope>NUCLEOTIDE SEQUENCE [LARGE SCALE GENOMIC DNA]</scope>
    <source>
        <strain evidence="3 4">DSM 10228</strain>
    </source>
</reference>
<accession>A0A2T0BFR0</accession>
<dbReference type="RefSeq" id="WP_106059526.1">
    <property type="nucleotide sequence ID" value="NZ_PVXQ01000013.1"/>
</dbReference>
<dbReference type="Proteomes" id="UP000239471">
    <property type="component" value="Unassembled WGS sequence"/>
</dbReference>
<dbReference type="Gene3D" id="3.60.10.10">
    <property type="entry name" value="Endonuclease/exonuclease/phosphatase"/>
    <property type="match status" value="1"/>
</dbReference>
<dbReference type="OrthoDB" id="9812537at2"/>
<dbReference type="AlphaFoldDB" id="A0A2T0BFR0"/>
<dbReference type="GO" id="GO:0016787">
    <property type="term" value="F:hydrolase activity"/>
    <property type="evidence" value="ECO:0007669"/>
    <property type="project" value="UniProtKB-KW"/>
</dbReference>
<dbReference type="SUPFAM" id="SSF56219">
    <property type="entry name" value="DNase I-like"/>
    <property type="match status" value="1"/>
</dbReference>
<evidence type="ECO:0000259" key="2">
    <source>
        <dbReference type="Pfam" id="PF03372"/>
    </source>
</evidence>
<name>A0A2T0BFR0_9CLOT</name>
<dbReference type="PANTHER" id="PTHR15822">
    <property type="entry name" value="TRAF AND TNF RECEPTOR-ASSOCIATED PROTEIN"/>
    <property type="match status" value="1"/>
</dbReference>
<dbReference type="InterPro" id="IPR005135">
    <property type="entry name" value="Endo/exonuclease/phosphatase"/>
</dbReference>
<dbReference type="InterPro" id="IPR036691">
    <property type="entry name" value="Endo/exonu/phosph_ase_sf"/>
</dbReference>